<evidence type="ECO:0000256" key="12">
    <source>
        <dbReference type="SAM" id="SignalP"/>
    </source>
</evidence>
<dbReference type="EMBL" id="SOBT01000008">
    <property type="protein sequence ID" value="TDU32557.1"/>
    <property type="molecule type" value="Genomic_DNA"/>
</dbReference>
<dbReference type="GO" id="GO:0046930">
    <property type="term" value="C:pore complex"/>
    <property type="evidence" value="ECO:0007669"/>
    <property type="project" value="UniProtKB-KW"/>
</dbReference>
<organism evidence="14 15">
    <name type="scientific">Panacagrimonas perspica</name>
    <dbReference type="NCBI Taxonomy" id="381431"/>
    <lineage>
        <taxon>Bacteria</taxon>
        <taxon>Pseudomonadati</taxon>
        <taxon>Pseudomonadota</taxon>
        <taxon>Gammaproteobacteria</taxon>
        <taxon>Nevskiales</taxon>
        <taxon>Nevskiaceae</taxon>
        <taxon>Panacagrimonas</taxon>
    </lineage>
</organism>
<comment type="caution">
    <text evidence="14">The sequence shown here is derived from an EMBL/GenBank/DDBJ whole genome shotgun (WGS) entry which is preliminary data.</text>
</comment>
<feature type="domain" description="OmpA-like" evidence="13">
    <location>
        <begin position="385"/>
        <end position="501"/>
    </location>
</feature>
<keyword evidence="5 12" id="KW-0732">Signal</keyword>
<dbReference type="PANTHER" id="PTHR30329">
    <property type="entry name" value="STATOR ELEMENT OF FLAGELLAR MOTOR COMPLEX"/>
    <property type="match status" value="1"/>
</dbReference>
<keyword evidence="7" id="KW-0626">Porin</keyword>
<reference evidence="14 15" key="1">
    <citation type="submission" date="2019-03" db="EMBL/GenBank/DDBJ databases">
        <title>Genomic Encyclopedia of Type Strains, Phase IV (KMG-IV): sequencing the most valuable type-strain genomes for metagenomic binning, comparative biology and taxonomic classification.</title>
        <authorList>
            <person name="Goeker M."/>
        </authorList>
    </citation>
    <scope>NUCLEOTIDE SEQUENCE [LARGE SCALE GENOMIC DNA]</scope>
    <source>
        <strain evidence="14 15">DSM 26377</strain>
    </source>
</reference>
<dbReference type="PANTHER" id="PTHR30329:SF21">
    <property type="entry name" value="LIPOPROTEIN YIAD-RELATED"/>
    <property type="match status" value="1"/>
</dbReference>
<gene>
    <name evidence="14" type="ORF">DFR24_1955</name>
</gene>
<dbReference type="InterPro" id="IPR003367">
    <property type="entry name" value="Thrombospondin_3-like_rpt"/>
</dbReference>
<dbReference type="Proteomes" id="UP000295341">
    <property type="component" value="Unassembled WGS sequence"/>
</dbReference>
<dbReference type="InterPro" id="IPR050330">
    <property type="entry name" value="Bact_OuterMem_StrucFunc"/>
</dbReference>
<evidence type="ECO:0000313" key="14">
    <source>
        <dbReference type="EMBL" id="TDU32557.1"/>
    </source>
</evidence>
<dbReference type="Pfam" id="PF02412">
    <property type="entry name" value="TSP_3"/>
    <property type="match status" value="6"/>
</dbReference>
<dbReference type="SUPFAM" id="SSF56925">
    <property type="entry name" value="OMPA-like"/>
    <property type="match status" value="1"/>
</dbReference>
<dbReference type="PROSITE" id="PS51123">
    <property type="entry name" value="OMPA_2"/>
    <property type="match status" value="1"/>
</dbReference>
<accession>A0A4R7PEL7</accession>
<proteinExistence type="predicted"/>
<dbReference type="InterPro" id="IPR006664">
    <property type="entry name" value="OMP_bac"/>
</dbReference>
<dbReference type="Pfam" id="PF00691">
    <property type="entry name" value="OmpA"/>
    <property type="match status" value="1"/>
</dbReference>
<keyword evidence="9" id="KW-0998">Cell outer membrane</keyword>
<keyword evidence="8 10" id="KW-0472">Membrane</keyword>
<comment type="subcellular location">
    <subcellularLocation>
        <location evidence="1">Cell outer membrane</location>
        <topology evidence="1">Multi-pass membrane protein</topology>
    </subcellularLocation>
</comment>
<evidence type="ECO:0000256" key="3">
    <source>
        <dbReference type="ARBA" id="ARBA00022452"/>
    </source>
</evidence>
<dbReference type="GO" id="GO:0015288">
    <property type="term" value="F:porin activity"/>
    <property type="evidence" value="ECO:0007669"/>
    <property type="project" value="UniProtKB-KW"/>
</dbReference>
<dbReference type="GO" id="GO:0009279">
    <property type="term" value="C:cell outer membrane"/>
    <property type="evidence" value="ECO:0007669"/>
    <property type="project" value="UniProtKB-SubCell"/>
</dbReference>
<dbReference type="InterPro" id="IPR006665">
    <property type="entry name" value="OmpA-like"/>
</dbReference>
<dbReference type="PROSITE" id="PS01068">
    <property type="entry name" value="OMPA_1"/>
    <property type="match status" value="1"/>
</dbReference>
<evidence type="ECO:0000259" key="13">
    <source>
        <dbReference type="PROSITE" id="PS51123"/>
    </source>
</evidence>
<dbReference type="InterPro" id="IPR036737">
    <property type="entry name" value="OmpA-like_sf"/>
</dbReference>
<keyword evidence="6" id="KW-0406">Ion transport</keyword>
<dbReference type="Gene3D" id="2.40.160.20">
    <property type="match status" value="1"/>
</dbReference>
<dbReference type="OrthoDB" id="9805832at2"/>
<evidence type="ECO:0000256" key="9">
    <source>
        <dbReference type="ARBA" id="ARBA00023237"/>
    </source>
</evidence>
<dbReference type="GO" id="GO:0005509">
    <property type="term" value="F:calcium ion binding"/>
    <property type="evidence" value="ECO:0007669"/>
    <property type="project" value="InterPro"/>
</dbReference>
<keyword evidence="2" id="KW-0813">Transport</keyword>
<dbReference type="InterPro" id="IPR027385">
    <property type="entry name" value="Beta-barrel_OMP"/>
</dbReference>
<dbReference type="InterPro" id="IPR028974">
    <property type="entry name" value="TSP_type-3_rpt"/>
</dbReference>
<dbReference type="PRINTS" id="PR01023">
    <property type="entry name" value="NAFLGMOTY"/>
</dbReference>
<keyword evidence="4" id="KW-0812">Transmembrane</keyword>
<feature type="signal peptide" evidence="12">
    <location>
        <begin position="1"/>
        <end position="22"/>
    </location>
</feature>
<dbReference type="CDD" id="cd07185">
    <property type="entry name" value="OmpA_C-like"/>
    <property type="match status" value="1"/>
</dbReference>
<evidence type="ECO:0000256" key="11">
    <source>
        <dbReference type="SAM" id="MobiDB-lite"/>
    </source>
</evidence>
<evidence type="ECO:0000256" key="1">
    <source>
        <dbReference type="ARBA" id="ARBA00004571"/>
    </source>
</evidence>
<dbReference type="SUPFAM" id="SSF103088">
    <property type="entry name" value="OmpA-like"/>
    <property type="match status" value="1"/>
</dbReference>
<protein>
    <submittedName>
        <fullName evidence="14">Thrombospondin type 3 repeat-containing protein</fullName>
    </submittedName>
</protein>
<dbReference type="RefSeq" id="WP_133881047.1">
    <property type="nucleotide sequence ID" value="NZ_MWIN01000001.1"/>
</dbReference>
<dbReference type="PRINTS" id="PR01021">
    <property type="entry name" value="OMPADOMAIN"/>
</dbReference>
<dbReference type="SUPFAM" id="SSF103647">
    <property type="entry name" value="TSP type-3 repeat"/>
    <property type="match status" value="3"/>
</dbReference>
<dbReference type="InterPro" id="IPR006690">
    <property type="entry name" value="OMPA-like_CS"/>
</dbReference>
<dbReference type="Gene3D" id="3.30.1330.60">
    <property type="entry name" value="OmpA-like domain"/>
    <property type="match status" value="1"/>
</dbReference>
<dbReference type="Pfam" id="PF13505">
    <property type="entry name" value="OMP_b-brl"/>
    <property type="match status" value="1"/>
</dbReference>
<dbReference type="GO" id="GO:0006811">
    <property type="term" value="P:monoatomic ion transport"/>
    <property type="evidence" value="ECO:0007669"/>
    <property type="project" value="UniProtKB-KW"/>
</dbReference>
<keyword evidence="3" id="KW-1134">Transmembrane beta strand</keyword>
<evidence type="ECO:0000256" key="4">
    <source>
        <dbReference type="ARBA" id="ARBA00022692"/>
    </source>
</evidence>
<evidence type="ECO:0000256" key="10">
    <source>
        <dbReference type="PROSITE-ProRule" id="PRU00473"/>
    </source>
</evidence>
<dbReference type="AlphaFoldDB" id="A0A4R7PEL7"/>
<evidence type="ECO:0000256" key="8">
    <source>
        <dbReference type="ARBA" id="ARBA00023136"/>
    </source>
</evidence>
<feature type="chain" id="PRO_5030099624" evidence="12">
    <location>
        <begin position="23"/>
        <end position="501"/>
    </location>
</feature>
<keyword evidence="15" id="KW-1185">Reference proteome</keyword>
<evidence type="ECO:0000313" key="15">
    <source>
        <dbReference type="Proteomes" id="UP000295341"/>
    </source>
</evidence>
<sequence>MLKSWKWVAGLLLLGATGVVTAAGEDEDTRWYISPSIGAVFSDGDFGPAGVLGIGRSINNNFGFELEAGYSELDVGDLPSSTGKYERITVGMNLIGTMGNPSWGVRPFLLANLNAHTIDFLDETLDGGGVALGGGLFIPMTKRWDLRVESRYNLDFISKEGIVPEDTFYVWTATVGARAKFGADPGDDDGDGVPNGKDKCPDTPKGVQVYSDGCPIDLDQDGVPDYLDKCPNTPPGSPVDASGCPFDSDGDGVPDHLDQCPGTPAGVRVDGRGCPIDSDGDGIPDYLDRCPDTKPGSAVNAQGCDISDKDGDGIPDHLDKCPNSDPKIKVGPDGCPLDSDGDGIPDYLDECPNTPPGLKVLPNGCALVGDCRKPRAGEAVDANGCALDQRFILRGVKFEFDSDKLTKPAELILNDVADTLAAYPDVVVEVQGHTDSLGTDAYNLGLSERRAISVKRYLDGRGVSGNRLRPVGYGETAPIADNSTAEGQEENRRVEFRVIGN</sequence>
<name>A0A4R7PEL7_9GAMM</name>
<evidence type="ECO:0000256" key="2">
    <source>
        <dbReference type="ARBA" id="ARBA00022448"/>
    </source>
</evidence>
<dbReference type="Gene3D" id="4.10.1080.10">
    <property type="entry name" value="TSP type-3 repeat"/>
    <property type="match status" value="2"/>
</dbReference>
<feature type="region of interest" description="Disordered" evidence="11">
    <location>
        <begin position="182"/>
        <end position="204"/>
    </location>
</feature>
<evidence type="ECO:0000256" key="6">
    <source>
        <dbReference type="ARBA" id="ARBA00023065"/>
    </source>
</evidence>
<dbReference type="GO" id="GO:0007155">
    <property type="term" value="P:cell adhesion"/>
    <property type="evidence" value="ECO:0007669"/>
    <property type="project" value="InterPro"/>
</dbReference>
<evidence type="ECO:0000256" key="7">
    <source>
        <dbReference type="ARBA" id="ARBA00023114"/>
    </source>
</evidence>
<dbReference type="InterPro" id="IPR011250">
    <property type="entry name" value="OMP/PagP_B-barrel"/>
</dbReference>
<evidence type="ECO:0000256" key="5">
    <source>
        <dbReference type="ARBA" id="ARBA00022729"/>
    </source>
</evidence>